<feature type="region of interest" description="Disordered" evidence="1">
    <location>
        <begin position="32"/>
        <end position="86"/>
    </location>
</feature>
<gene>
    <name evidence="3" type="ORF">G3I67_03980</name>
</gene>
<organism evidence="3">
    <name type="scientific">Sheuella amnicola</name>
    <dbReference type="NCBI Taxonomy" id="2707330"/>
    <lineage>
        <taxon>Bacteria</taxon>
        <taxon>Pseudomonadati</taxon>
        <taxon>Pseudomonadota</taxon>
        <taxon>Betaproteobacteria</taxon>
        <taxon>Burkholderiales</taxon>
        <taxon>Alcaligenaceae</taxon>
        <taxon>Sheuella</taxon>
    </lineage>
</organism>
<feature type="chain" id="PRO_5025593302" evidence="2">
    <location>
        <begin position="29"/>
        <end position="138"/>
    </location>
</feature>
<evidence type="ECO:0000313" key="3">
    <source>
        <dbReference type="EMBL" id="NDY82387.1"/>
    </source>
</evidence>
<name>A0A6B2R057_9BURK</name>
<protein>
    <submittedName>
        <fullName evidence="3">Uncharacterized protein</fullName>
    </submittedName>
</protein>
<proteinExistence type="predicted"/>
<accession>A0A6B2R057</accession>
<feature type="compositionally biased region" description="Low complexity" evidence="1">
    <location>
        <begin position="105"/>
        <end position="116"/>
    </location>
</feature>
<dbReference type="AlphaFoldDB" id="A0A6B2R057"/>
<evidence type="ECO:0000256" key="2">
    <source>
        <dbReference type="SAM" id="SignalP"/>
    </source>
</evidence>
<feature type="signal peptide" evidence="2">
    <location>
        <begin position="1"/>
        <end position="28"/>
    </location>
</feature>
<dbReference type="EMBL" id="JAAGRN010000002">
    <property type="protein sequence ID" value="NDY82387.1"/>
    <property type="molecule type" value="Genomic_DNA"/>
</dbReference>
<feature type="region of interest" description="Disordered" evidence="1">
    <location>
        <begin position="102"/>
        <end position="138"/>
    </location>
</feature>
<feature type="compositionally biased region" description="Gly residues" evidence="1">
    <location>
        <begin position="38"/>
        <end position="48"/>
    </location>
</feature>
<reference evidence="3" key="1">
    <citation type="submission" date="2020-02" db="EMBL/GenBank/DDBJ databases">
        <authorList>
            <person name="Chen W.-M."/>
        </authorList>
    </citation>
    <scope>NUCLEOTIDE SEQUENCE</scope>
    <source>
        <strain evidence="3">NBD-18</strain>
    </source>
</reference>
<evidence type="ECO:0000256" key="1">
    <source>
        <dbReference type="SAM" id="MobiDB-lite"/>
    </source>
</evidence>
<sequence>MIQTLRNTLSVMVLVGVATFTFTSPVSAQGLRTNQGSFGSGWQVGGNTGTDSSPYGGAAAGTPPTSSGHGGSSGASYGGSSGSQGSYGGSGNYSGYGSYGGSGTSGSTAYGSTDSGYGSGSAGAVTAPRSAGGGLRVQ</sequence>
<feature type="compositionally biased region" description="Gly residues" evidence="1">
    <location>
        <begin position="68"/>
        <end position="86"/>
    </location>
</feature>
<dbReference type="RefSeq" id="WP_163651764.1">
    <property type="nucleotide sequence ID" value="NZ_JAAGRN010000002.1"/>
</dbReference>
<keyword evidence="2" id="KW-0732">Signal</keyword>
<comment type="caution">
    <text evidence="3">The sequence shown here is derived from an EMBL/GenBank/DDBJ whole genome shotgun (WGS) entry which is preliminary data.</text>
</comment>